<gene>
    <name evidence="7" type="ORF">E0687_13275</name>
</gene>
<evidence type="ECO:0000256" key="1">
    <source>
        <dbReference type="ARBA" id="ARBA00004651"/>
    </source>
</evidence>
<dbReference type="Pfam" id="PF01943">
    <property type="entry name" value="Polysacc_synt"/>
    <property type="match status" value="1"/>
</dbReference>
<dbReference type="PANTHER" id="PTHR30250">
    <property type="entry name" value="PST FAMILY PREDICTED COLANIC ACID TRANSPORTER"/>
    <property type="match status" value="1"/>
</dbReference>
<evidence type="ECO:0000256" key="6">
    <source>
        <dbReference type="SAM" id="Phobius"/>
    </source>
</evidence>
<dbReference type="RefSeq" id="WP_135261164.1">
    <property type="nucleotide sequence ID" value="NZ_SJZF01000051.1"/>
</dbReference>
<dbReference type="Proteomes" id="UP000297668">
    <property type="component" value="Unassembled WGS sequence"/>
</dbReference>
<feature type="transmembrane region" description="Helical" evidence="6">
    <location>
        <begin position="193"/>
        <end position="212"/>
    </location>
</feature>
<dbReference type="InterPro" id="IPR002797">
    <property type="entry name" value="Polysacc_synth"/>
</dbReference>
<sequence>MNWRVREKANRFRRYARERVLLALKGVPPEAFTLYMALFIVQGVNFLLLPLLSRKLGVQGFGFYSMLLSLALLGQTIIEYGSLFWGVREIGRAKNTGSRQDVARLFAAILLSKFILLVPVMAFSVSIIAITLPTQFQALASSTLLVWYISVALNVNWFYQGLGRMRSVFWLETFPRVILLMSVSMFVQRESDFTVPFYIQGVAGILVGMHFMRGILKEFGVEKPYLKEAIGVLKAGFPTFLYRAGVQFMVGINPLILGWISGPLQVGYYTSVEKLVRPWLSLIDPLNRAAYTRTTWLIAQNRKLDAWMLTKKVLLIGGMLGALIAAMLWLLGKPLIAIVLGREYMIAVPVLKTMALFLPIAFLSKIITALILLALGYDSVVHKVYLGAGLLNVPLVVLASYHNGALAVAACVVVIEATVLVAVSLFGLRVVRSKLLHKPS</sequence>
<evidence type="ECO:0000256" key="3">
    <source>
        <dbReference type="ARBA" id="ARBA00022692"/>
    </source>
</evidence>
<feature type="transmembrane region" description="Helical" evidence="6">
    <location>
        <begin position="61"/>
        <end position="85"/>
    </location>
</feature>
<proteinExistence type="predicted"/>
<evidence type="ECO:0008006" key="9">
    <source>
        <dbReference type="Google" id="ProtNLM"/>
    </source>
</evidence>
<name>A0A4Y9F731_9DEIN</name>
<keyword evidence="4 6" id="KW-1133">Transmembrane helix</keyword>
<feature type="transmembrane region" description="Helical" evidence="6">
    <location>
        <begin position="138"/>
        <end position="159"/>
    </location>
</feature>
<dbReference type="GO" id="GO:0005886">
    <property type="term" value="C:plasma membrane"/>
    <property type="evidence" value="ECO:0007669"/>
    <property type="project" value="UniProtKB-SubCell"/>
</dbReference>
<feature type="transmembrane region" description="Helical" evidence="6">
    <location>
        <begin position="384"/>
        <end position="401"/>
    </location>
</feature>
<evidence type="ECO:0000256" key="5">
    <source>
        <dbReference type="ARBA" id="ARBA00023136"/>
    </source>
</evidence>
<dbReference type="PANTHER" id="PTHR30250:SF11">
    <property type="entry name" value="O-ANTIGEN TRANSPORTER-RELATED"/>
    <property type="match status" value="1"/>
</dbReference>
<keyword evidence="2" id="KW-1003">Cell membrane</keyword>
<organism evidence="7 8">
    <name type="scientific">Thermus tengchongensis</name>
    <dbReference type="NCBI Taxonomy" id="1214928"/>
    <lineage>
        <taxon>Bacteria</taxon>
        <taxon>Thermotogati</taxon>
        <taxon>Deinococcota</taxon>
        <taxon>Deinococci</taxon>
        <taxon>Thermales</taxon>
        <taxon>Thermaceae</taxon>
        <taxon>Thermus</taxon>
    </lineage>
</organism>
<evidence type="ECO:0000313" key="7">
    <source>
        <dbReference type="EMBL" id="TFU24845.1"/>
    </source>
</evidence>
<feature type="transmembrane region" description="Helical" evidence="6">
    <location>
        <begin position="356"/>
        <end position="377"/>
    </location>
</feature>
<dbReference type="EMBL" id="SJZF01000051">
    <property type="protein sequence ID" value="TFU24845.1"/>
    <property type="molecule type" value="Genomic_DNA"/>
</dbReference>
<keyword evidence="3 6" id="KW-0812">Transmembrane</keyword>
<keyword evidence="5 6" id="KW-0472">Membrane</keyword>
<accession>A0A4Y9F731</accession>
<comment type="subcellular location">
    <subcellularLocation>
        <location evidence="1">Cell membrane</location>
        <topology evidence="1">Multi-pass membrane protein</topology>
    </subcellularLocation>
</comment>
<reference evidence="7 8" key="1">
    <citation type="submission" date="2019-03" db="EMBL/GenBank/DDBJ databases">
        <title>Thermus tengchongensis species for the arsenic transformation mechanism.</title>
        <authorList>
            <person name="Yuan G.C."/>
        </authorList>
    </citation>
    <scope>NUCLEOTIDE SEQUENCE [LARGE SCALE GENOMIC DNA]</scope>
    <source>
        <strain evidence="7 8">15W</strain>
    </source>
</reference>
<evidence type="ECO:0000313" key="8">
    <source>
        <dbReference type="Proteomes" id="UP000297668"/>
    </source>
</evidence>
<feature type="transmembrane region" description="Helical" evidence="6">
    <location>
        <begin position="20"/>
        <end position="41"/>
    </location>
</feature>
<dbReference type="InterPro" id="IPR050833">
    <property type="entry name" value="Poly_Biosynth_Transport"/>
</dbReference>
<evidence type="ECO:0000256" key="4">
    <source>
        <dbReference type="ARBA" id="ARBA00022989"/>
    </source>
</evidence>
<feature type="transmembrane region" description="Helical" evidence="6">
    <location>
        <begin position="407"/>
        <end position="428"/>
    </location>
</feature>
<protein>
    <recommendedName>
        <fullName evidence="9">Flippase</fullName>
    </recommendedName>
</protein>
<evidence type="ECO:0000256" key="2">
    <source>
        <dbReference type="ARBA" id="ARBA00022475"/>
    </source>
</evidence>
<feature type="transmembrane region" description="Helical" evidence="6">
    <location>
        <begin position="313"/>
        <end position="336"/>
    </location>
</feature>
<feature type="transmembrane region" description="Helical" evidence="6">
    <location>
        <begin position="105"/>
        <end position="132"/>
    </location>
</feature>
<dbReference type="AlphaFoldDB" id="A0A4Y9F731"/>
<comment type="caution">
    <text evidence="7">The sequence shown here is derived from an EMBL/GenBank/DDBJ whole genome shotgun (WGS) entry which is preliminary data.</text>
</comment>